<dbReference type="EMBL" id="KV440976">
    <property type="protein sequence ID" value="OAD75757.1"/>
    <property type="molecule type" value="Genomic_DNA"/>
</dbReference>
<dbReference type="VEuPathDB" id="FungiDB:PHYBLDRAFT_165743"/>
<dbReference type="InParanoid" id="A0A162PT75"/>
<organism evidence="1 2">
    <name type="scientific">Phycomyces blakesleeanus (strain ATCC 8743b / DSM 1359 / FGSC 10004 / NBRC 33097 / NRRL 1555)</name>
    <dbReference type="NCBI Taxonomy" id="763407"/>
    <lineage>
        <taxon>Eukaryota</taxon>
        <taxon>Fungi</taxon>
        <taxon>Fungi incertae sedis</taxon>
        <taxon>Mucoromycota</taxon>
        <taxon>Mucoromycotina</taxon>
        <taxon>Mucoromycetes</taxon>
        <taxon>Mucorales</taxon>
        <taxon>Phycomycetaceae</taxon>
        <taxon>Phycomyces</taxon>
    </lineage>
</organism>
<accession>A0A162PT75</accession>
<reference evidence="2" key="1">
    <citation type="submission" date="2015-06" db="EMBL/GenBank/DDBJ databases">
        <title>Expansion of signal transduction pathways in fungi by whole-genome duplication.</title>
        <authorList>
            <consortium name="DOE Joint Genome Institute"/>
            <person name="Corrochano L.M."/>
            <person name="Kuo A."/>
            <person name="Marcet-Houben M."/>
            <person name="Polaino S."/>
            <person name="Salamov A."/>
            <person name="Villalobos J.M."/>
            <person name="Alvarez M.I."/>
            <person name="Avalos J."/>
            <person name="Benito E.P."/>
            <person name="Benoit I."/>
            <person name="Burger G."/>
            <person name="Camino L.P."/>
            <person name="Canovas D."/>
            <person name="Cerda-Olmedo E."/>
            <person name="Cheng J.-F."/>
            <person name="Dominguez A."/>
            <person name="Elias M."/>
            <person name="Eslava A.P."/>
            <person name="Glaser F."/>
            <person name="Grimwood J."/>
            <person name="Gutierrez G."/>
            <person name="Heitman J."/>
            <person name="Henrissat B."/>
            <person name="Iturriaga E.A."/>
            <person name="Lang B.F."/>
            <person name="Lavin J.L."/>
            <person name="Lee S."/>
            <person name="Li W."/>
            <person name="Lindquist E."/>
            <person name="Lopez-Garcia S."/>
            <person name="Luque E.M."/>
            <person name="Marcos A.T."/>
            <person name="Martin J."/>
            <person name="McCluskey K."/>
            <person name="Medina H.R."/>
            <person name="Miralles-Duran A."/>
            <person name="Miyazaki A."/>
            <person name="Munoz-Torres E."/>
            <person name="Oguiza J.A."/>
            <person name="Ohm R."/>
            <person name="Olmedo M."/>
            <person name="Orejas M."/>
            <person name="Ortiz-Castellanos L."/>
            <person name="Pisabarro A.G."/>
            <person name="Rodriguez-Romero J."/>
            <person name="Ruiz-Herrera J."/>
            <person name="Ruiz-Vazquez R."/>
            <person name="Sanz C."/>
            <person name="Schackwitz W."/>
            <person name="Schmutz J."/>
            <person name="Shahriari M."/>
            <person name="Shelest E."/>
            <person name="Silva-Franco F."/>
            <person name="Soanes D."/>
            <person name="Syed K."/>
            <person name="Tagua V.G."/>
            <person name="Talbot N.J."/>
            <person name="Thon M."/>
            <person name="De vries R.P."/>
            <person name="Wiebenga A."/>
            <person name="Yadav J.S."/>
            <person name="Braun E.L."/>
            <person name="Baker S."/>
            <person name="Garre V."/>
            <person name="Horwitz B."/>
            <person name="Torres-Martinez S."/>
            <person name="Idnurm A."/>
            <person name="Herrera-Estrella A."/>
            <person name="Gabaldon T."/>
            <person name="Grigoriev I.V."/>
        </authorList>
    </citation>
    <scope>NUCLEOTIDE SEQUENCE [LARGE SCALE GENOMIC DNA]</scope>
    <source>
        <strain evidence="2">NRRL 1555(-)</strain>
    </source>
</reference>
<dbReference type="Proteomes" id="UP000077315">
    <property type="component" value="Unassembled WGS sequence"/>
</dbReference>
<name>A0A162PT75_PHYB8</name>
<keyword evidence="2" id="KW-1185">Reference proteome</keyword>
<evidence type="ECO:0000313" key="2">
    <source>
        <dbReference type="Proteomes" id="UP000077315"/>
    </source>
</evidence>
<protein>
    <submittedName>
        <fullName evidence="1">Uncharacterized protein</fullName>
    </submittedName>
</protein>
<gene>
    <name evidence="1" type="ORF">PHYBLDRAFT_165743</name>
</gene>
<dbReference type="GeneID" id="28996202"/>
<dbReference type="RefSeq" id="XP_018293797.1">
    <property type="nucleotide sequence ID" value="XM_018435296.1"/>
</dbReference>
<sequence>MGQERSNKEVDEVFAYDLMITEYRLVDFQITMFYIEKIELGALPPPQSKTKKKFTRPEEIGRYRFPRIYLLDRHANHLSVYCNLTDAFFPGLRSNKYLSLCIGIWVYRASPLKQDYHMSFNGFPTQWIPNYTHRKCNKVQYQLTQLIRQNEYQQTTFMSLADRKKLLAAAQSFVQEIVGNIIQTHKKNVMMSQNVSLFELDKE</sequence>
<dbReference type="AlphaFoldDB" id="A0A162PT75"/>
<evidence type="ECO:0000313" key="1">
    <source>
        <dbReference type="EMBL" id="OAD75757.1"/>
    </source>
</evidence>
<proteinExistence type="predicted"/>